<evidence type="ECO:0000313" key="1">
    <source>
        <dbReference type="EMBL" id="TVO79148.1"/>
    </source>
</evidence>
<proteinExistence type="predicted"/>
<dbReference type="InterPro" id="IPR007416">
    <property type="entry name" value="YggL_50S_bp"/>
</dbReference>
<accession>A0A557SP09</accession>
<reference evidence="1 2" key="1">
    <citation type="submission" date="2019-07" db="EMBL/GenBank/DDBJ databases">
        <title>The pathways for chlorine oxyanion respiration interact through the shared metabolite chlorate.</title>
        <authorList>
            <person name="Barnum T.P."/>
            <person name="Cheng Y."/>
            <person name="Hill K.A."/>
            <person name="Lucas L.N."/>
            <person name="Carlson H.K."/>
            <person name="Coates J.D."/>
        </authorList>
    </citation>
    <scope>NUCLEOTIDE SEQUENCE [LARGE SCALE GENOMIC DNA]</scope>
    <source>
        <strain evidence="1 2">SFB-1</strain>
    </source>
</reference>
<sequence>MSKRRSARLRKKLCVGEFKELGFDLDLSFPETADEASVDAFYEAFFNEAIDPAGLIYGGGDDSGFVCCAGRGSVTPEQRAAVEQWLSGAKVLADYRVGDLVDAWYPGINGI</sequence>
<organism evidence="1 2">
    <name type="scientific">Denitromonas halophila</name>
    <dbReference type="NCBI Taxonomy" id="1629404"/>
    <lineage>
        <taxon>Bacteria</taxon>
        <taxon>Pseudomonadati</taxon>
        <taxon>Pseudomonadota</taxon>
        <taxon>Betaproteobacteria</taxon>
        <taxon>Rhodocyclales</taxon>
        <taxon>Zoogloeaceae</taxon>
        <taxon>Denitromonas</taxon>
    </lineage>
</organism>
<protein>
    <submittedName>
        <fullName evidence="1">DUF469 family protein</fullName>
    </submittedName>
</protein>
<dbReference type="GO" id="GO:0005829">
    <property type="term" value="C:cytosol"/>
    <property type="evidence" value="ECO:0007669"/>
    <property type="project" value="TreeGrafter"/>
</dbReference>
<dbReference type="Proteomes" id="UP000318349">
    <property type="component" value="Unassembled WGS sequence"/>
</dbReference>
<evidence type="ECO:0000313" key="2">
    <source>
        <dbReference type="Proteomes" id="UP000318349"/>
    </source>
</evidence>
<comment type="caution">
    <text evidence="1">The sequence shown here is derived from an EMBL/GenBank/DDBJ whole genome shotgun (WGS) entry which is preliminary data.</text>
</comment>
<dbReference type="AlphaFoldDB" id="A0A557SP09"/>
<name>A0A557SP09_9RHOO</name>
<dbReference type="Pfam" id="PF04320">
    <property type="entry name" value="YggL_50S_bp"/>
    <property type="match status" value="1"/>
</dbReference>
<dbReference type="PANTHER" id="PTHR38778">
    <property type="entry name" value="CYTOPLASMIC PROTEIN-RELATED"/>
    <property type="match status" value="1"/>
</dbReference>
<gene>
    <name evidence="1" type="ORF">FHP89_02895</name>
</gene>
<dbReference type="PANTHER" id="PTHR38778:SF1">
    <property type="entry name" value="CYTOPLASMIC PROTEIN"/>
    <property type="match status" value="1"/>
</dbReference>
<dbReference type="EMBL" id="VMNI01000003">
    <property type="protein sequence ID" value="TVO79148.1"/>
    <property type="molecule type" value="Genomic_DNA"/>
</dbReference>